<evidence type="ECO:0000256" key="2">
    <source>
        <dbReference type="ARBA" id="ARBA00022840"/>
    </source>
</evidence>
<dbReference type="Proteomes" id="UP001234495">
    <property type="component" value="Unassembled WGS sequence"/>
</dbReference>
<feature type="domain" description="ABC transporter" evidence="3">
    <location>
        <begin position="4"/>
        <end position="234"/>
    </location>
</feature>
<accession>A0ABT9ZBU3</accession>
<evidence type="ECO:0000313" key="4">
    <source>
        <dbReference type="EMBL" id="MDQ0229068.1"/>
    </source>
</evidence>
<dbReference type="SUPFAM" id="SSF52540">
    <property type="entry name" value="P-loop containing nucleoside triphosphate hydrolases"/>
    <property type="match status" value="1"/>
</dbReference>
<dbReference type="InterPro" id="IPR027417">
    <property type="entry name" value="P-loop_NTPase"/>
</dbReference>
<dbReference type="PROSITE" id="PS50893">
    <property type="entry name" value="ABC_TRANSPORTER_2"/>
    <property type="match status" value="1"/>
</dbReference>
<evidence type="ECO:0000313" key="5">
    <source>
        <dbReference type="Proteomes" id="UP001234495"/>
    </source>
</evidence>
<dbReference type="GO" id="GO:0005524">
    <property type="term" value="F:ATP binding"/>
    <property type="evidence" value="ECO:0007669"/>
    <property type="project" value="UniProtKB-KW"/>
</dbReference>
<dbReference type="PANTHER" id="PTHR43582:SF2">
    <property type="entry name" value="LINEARMYCIN RESISTANCE ATP-BINDING PROTEIN LNRL"/>
    <property type="match status" value="1"/>
</dbReference>
<dbReference type="PANTHER" id="PTHR43582">
    <property type="entry name" value="LINEARMYCIN RESISTANCE ATP-BINDING PROTEIN LNRL"/>
    <property type="match status" value="1"/>
</dbReference>
<dbReference type="PROSITE" id="PS00211">
    <property type="entry name" value="ABC_TRANSPORTER_1"/>
    <property type="match status" value="1"/>
</dbReference>
<dbReference type="Gene3D" id="3.40.50.300">
    <property type="entry name" value="P-loop containing nucleotide triphosphate hydrolases"/>
    <property type="match status" value="1"/>
</dbReference>
<evidence type="ECO:0000256" key="1">
    <source>
        <dbReference type="ARBA" id="ARBA00022741"/>
    </source>
</evidence>
<keyword evidence="5" id="KW-1185">Reference proteome</keyword>
<dbReference type="Pfam" id="PF00005">
    <property type="entry name" value="ABC_tran"/>
    <property type="match status" value="1"/>
</dbReference>
<sequence length="312" mass="34887">MKIIELTEVSKAYGESTVVNGIDLEVNAGEIFGFIGPNGAGKSTSISMMSAQLDPTRGTIKIDGELITNKNDTIKNKIGIVPQDIALYDTLSAYDNLDFFASLYGMKKKEKKEKINWILDMVGLQDRSKELIHTFSGGMKRRINIAAALLHDPKIIFMDEPTVGIDPQSRNSIYELIKVLKDMGKTVVYTTHYMEEVQSMCDRVAIIDKGVIIKRGTVSELVAEIYDGLLEIKLKEPCPEAILNELKEIDGVMNMQNNQATELSIVIKDPQQIISKIMSLLNENDQVIENIQLLPSNLETLFLYLTGKKLRD</sequence>
<keyword evidence="2 4" id="KW-0067">ATP-binding</keyword>
<reference evidence="4 5" key="1">
    <citation type="submission" date="2023-07" db="EMBL/GenBank/DDBJ databases">
        <title>Genomic Encyclopedia of Type Strains, Phase IV (KMG-IV): sequencing the most valuable type-strain genomes for metagenomic binning, comparative biology and taxonomic classification.</title>
        <authorList>
            <person name="Goeker M."/>
        </authorList>
    </citation>
    <scope>NUCLEOTIDE SEQUENCE [LARGE SCALE GENOMIC DNA]</scope>
    <source>
        <strain evidence="4 5">DSM 29005</strain>
    </source>
</reference>
<evidence type="ECO:0000259" key="3">
    <source>
        <dbReference type="PROSITE" id="PS50893"/>
    </source>
</evidence>
<dbReference type="InterPro" id="IPR003593">
    <property type="entry name" value="AAA+_ATPase"/>
</dbReference>
<protein>
    <submittedName>
        <fullName evidence="4">ABC-2 type transport system ATP-binding protein</fullName>
    </submittedName>
</protein>
<dbReference type="RefSeq" id="WP_307336151.1">
    <property type="nucleotide sequence ID" value="NZ_JAUSUD010000001.1"/>
</dbReference>
<organism evidence="4 5">
    <name type="scientific">Metabacillus malikii</name>
    <dbReference type="NCBI Taxonomy" id="1504265"/>
    <lineage>
        <taxon>Bacteria</taxon>
        <taxon>Bacillati</taxon>
        <taxon>Bacillota</taxon>
        <taxon>Bacilli</taxon>
        <taxon>Bacillales</taxon>
        <taxon>Bacillaceae</taxon>
        <taxon>Metabacillus</taxon>
    </lineage>
</organism>
<dbReference type="InterPro" id="IPR017871">
    <property type="entry name" value="ABC_transporter-like_CS"/>
</dbReference>
<gene>
    <name evidence="4" type="ORF">J2S19_000318</name>
</gene>
<proteinExistence type="predicted"/>
<keyword evidence="1" id="KW-0547">Nucleotide-binding</keyword>
<dbReference type="InterPro" id="IPR003439">
    <property type="entry name" value="ABC_transporter-like_ATP-bd"/>
</dbReference>
<name>A0ABT9ZBU3_9BACI</name>
<dbReference type="EMBL" id="JAUSUD010000001">
    <property type="protein sequence ID" value="MDQ0229068.1"/>
    <property type="molecule type" value="Genomic_DNA"/>
</dbReference>
<comment type="caution">
    <text evidence="4">The sequence shown here is derived from an EMBL/GenBank/DDBJ whole genome shotgun (WGS) entry which is preliminary data.</text>
</comment>
<dbReference type="SMART" id="SM00382">
    <property type="entry name" value="AAA"/>
    <property type="match status" value="1"/>
</dbReference>